<gene>
    <name evidence="1" type="ORF">F2Y87_29560</name>
</gene>
<evidence type="ECO:0008006" key="3">
    <source>
        <dbReference type="Google" id="ProtNLM"/>
    </source>
</evidence>
<accession>A0A6L3JS27</accession>
<dbReference type="EMBL" id="VVYX01000199">
    <property type="protein sequence ID" value="KAA5408816.1"/>
    <property type="molecule type" value="Genomic_DNA"/>
</dbReference>
<reference evidence="1 2" key="1">
    <citation type="journal article" date="2019" name="Nat. Med.">
        <title>A library of human gut bacterial isolates paired with longitudinal multiomics data enables mechanistic microbiome research.</title>
        <authorList>
            <person name="Poyet M."/>
            <person name="Groussin M."/>
            <person name="Gibbons S.M."/>
            <person name="Avila-Pacheco J."/>
            <person name="Jiang X."/>
            <person name="Kearney S.M."/>
            <person name="Perrotta A.R."/>
            <person name="Berdy B."/>
            <person name="Zhao S."/>
            <person name="Lieberman T.D."/>
            <person name="Swanson P.K."/>
            <person name="Smith M."/>
            <person name="Roesemann S."/>
            <person name="Alexander J.E."/>
            <person name="Rich S.A."/>
            <person name="Livny J."/>
            <person name="Vlamakis H."/>
            <person name="Clish C."/>
            <person name="Bullock K."/>
            <person name="Deik A."/>
            <person name="Scott J."/>
            <person name="Pierce K.A."/>
            <person name="Xavier R.J."/>
            <person name="Alm E.J."/>
        </authorList>
    </citation>
    <scope>NUCLEOTIDE SEQUENCE [LARGE SCALE GENOMIC DNA]</scope>
    <source>
        <strain evidence="1 2">BIOML-A8</strain>
    </source>
</reference>
<feature type="non-terminal residue" evidence="1">
    <location>
        <position position="63"/>
    </location>
</feature>
<proteinExistence type="predicted"/>
<comment type="caution">
    <text evidence="1">The sequence shown here is derived from an EMBL/GenBank/DDBJ whole genome shotgun (WGS) entry which is preliminary data.</text>
</comment>
<sequence>MIDEKQLISHLYQNRENGQWMIQTNDEHQKGVADMAASFAGQFGLPSWGRALGLLHDKGKERA</sequence>
<dbReference type="RefSeq" id="WP_149948472.1">
    <property type="nucleotide sequence ID" value="NZ_VVYX01000199.1"/>
</dbReference>
<name>A0A6L3JS27_9BACE</name>
<dbReference type="AlphaFoldDB" id="A0A6L3JS27"/>
<evidence type="ECO:0000313" key="1">
    <source>
        <dbReference type="EMBL" id="KAA5408816.1"/>
    </source>
</evidence>
<dbReference type="Proteomes" id="UP000482653">
    <property type="component" value="Unassembled WGS sequence"/>
</dbReference>
<organism evidence="1 2">
    <name type="scientific">Bacteroides cellulosilyticus</name>
    <dbReference type="NCBI Taxonomy" id="246787"/>
    <lineage>
        <taxon>Bacteria</taxon>
        <taxon>Pseudomonadati</taxon>
        <taxon>Bacteroidota</taxon>
        <taxon>Bacteroidia</taxon>
        <taxon>Bacteroidales</taxon>
        <taxon>Bacteroidaceae</taxon>
        <taxon>Bacteroides</taxon>
    </lineage>
</organism>
<protein>
    <recommendedName>
        <fullName evidence="3">CRISPR-associated endonuclease Cas3</fullName>
    </recommendedName>
</protein>
<evidence type="ECO:0000313" key="2">
    <source>
        <dbReference type="Proteomes" id="UP000482653"/>
    </source>
</evidence>